<evidence type="ECO:0000313" key="10">
    <source>
        <dbReference type="Proteomes" id="UP001595075"/>
    </source>
</evidence>
<evidence type="ECO:0000256" key="7">
    <source>
        <dbReference type="ARBA" id="ARBA00045681"/>
    </source>
</evidence>
<proteinExistence type="predicted"/>
<keyword evidence="10" id="KW-1185">Reference proteome</keyword>
<feature type="region of interest" description="Disordered" evidence="8">
    <location>
        <begin position="868"/>
        <end position="894"/>
    </location>
</feature>
<comment type="function">
    <text evidence="7">Mitochondrial ribosome (mitoribosome) assembly factor. Binds at the interface of the head and body domains of the mitochondrial small ribosomal subunit (mt-SSU), occluding the mRNA channel and preventing compaction of the head domain towards the body. Probable inactive methyltransferase: retains the characteristic folding and ability to bind S-adenosyl-L-methionine, but it probably lost its methyltransferase activity.</text>
</comment>
<evidence type="ECO:0000256" key="3">
    <source>
        <dbReference type="ARBA" id="ARBA00022946"/>
    </source>
</evidence>
<keyword evidence="2" id="KW-0479">Metal-binding</keyword>
<evidence type="ECO:0000313" key="9">
    <source>
        <dbReference type="EMBL" id="KAL2065813.1"/>
    </source>
</evidence>
<feature type="region of interest" description="Disordered" evidence="8">
    <location>
        <begin position="52"/>
        <end position="84"/>
    </location>
</feature>
<dbReference type="InterPro" id="IPR052571">
    <property type="entry name" value="Mt_RNA_Methyltransferase"/>
</dbReference>
<dbReference type="Pfam" id="PF09243">
    <property type="entry name" value="Rsm22"/>
    <property type="match status" value="1"/>
</dbReference>
<gene>
    <name evidence="9" type="ORF">VTL71DRAFT_3483</name>
</gene>
<evidence type="ECO:0000256" key="2">
    <source>
        <dbReference type="ARBA" id="ARBA00022723"/>
    </source>
</evidence>
<organism evidence="9 10">
    <name type="scientific">Oculimacula yallundae</name>
    <dbReference type="NCBI Taxonomy" id="86028"/>
    <lineage>
        <taxon>Eukaryota</taxon>
        <taxon>Fungi</taxon>
        <taxon>Dikarya</taxon>
        <taxon>Ascomycota</taxon>
        <taxon>Pezizomycotina</taxon>
        <taxon>Leotiomycetes</taxon>
        <taxon>Helotiales</taxon>
        <taxon>Ploettnerulaceae</taxon>
        <taxon>Oculimacula</taxon>
    </lineage>
</organism>
<accession>A0ABR4C9G1</accession>
<dbReference type="PANTHER" id="PTHR13184">
    <property type="entry name" value="37S RIBOSOMAL PROTEIN S22"/>
    <property type="match status" value="1"/>
</dbReference>
<keyword evidence="5" id="KW-0411">Iron-sulfur</keyword>
<dbReference type="EMBL" id="JAZHXI010000012">
    <property type="protein sequence ID" value="KAL2065813.1"/>
    <property type="molecule type" value="Genomic_DNA"/>
</dbReference>
<keyword evidence="3" id="KW-0809">Transit peptide</keyword>
<evidence type="ECO:0000256" key="6">
    <source>
        <dbReference type="ARBA" id="ARBA00023128"/>
    </source>
</evidence>
<feature type="region of interest" description="Disordered" evidence="8">
    <location>
        <begin position="816"/>
        <end position="844"/>
    </location>
</feature>
<name>A0ABR4C9G1_9HELO</name>
<keyword evidence="6" id="KW-0496">Mitochondrion</keyword>
<sequence length="894" mass="99961">MLSARKIPRACQSCRLQLLSLFENGFTNCPPKTAARARYSTSCTQIPLRTLPNRHNAPRAFSTTRRKAEEPKVDLPVAPTGGTESAEAGIEAIVRQARQTFGETLPKDYLSAEEYIIYERFYGPPLRETRPEDLEYLPEGGKEGVSEKGRNVLLRQNDQGEYEEVDFDPGFGYSVTDEGLLGEETDEMYLNGEEAAIDEDALIDREALGDEEVLIDEEALGVEEGLVDGEGMAEQDEFGTQLEQDREGEEYIEAYEEGDVAAEELDENALRIQGRNQREIDAIARLQVDMDAALAQPIEEEEEIDEEYEEDEEEMEEEEEEDDAGWISSDSVRTHPHTMTGRFGTKPTTLTFPTETFLAPISELLARTTSKHIAESAERVFGGKGLPFSASIPAAKRMLPQKAIALDAMQHKMSEIEADAYLTAVMPGTFASITSTLVEVRKRLGSQWIRDLIAREDGEGPRILDAGGAGAGVIAWREILQAEWEVMKDEGIVEGEQVTHGKTSVLTGSTALRHRVSRFLDDTTFLPRLPEYHPGPSTTPHLDRNVNQPRKSYDIIIASHTLFPLKEDFRRKNMVQNLWSLLEPNGGVLVIIEKGLPRGFEAVAGARSLLLEKHISSPDDTAFENEIQSPNSETSRFSKKEEGMIIAPCTNHLKCPMYPVPGFSSGRKDFCHFPQRFIRPDYLQNVLGSRTRNHEDAKFSYVAVRRGVDARKTSPNPLQGEEATLESLVGYEEPESDIENNAEANDSTFEPYNLPRIILPSLKRRGHVTLDLCTPAGKLERWTVPRSFSKAAYRDARKSAWGDLWALGAKTRTFRSPRLGRGGEEEGKMKGIRGGKMGKGGKKMRKKHYDMIMGGKDGPEIKEAGIHARLVSNERRTKGGRIYKEPKPLREKDL</sequence>
<comment type="caution">
    <text evidence="9">The sequence shown here is derived from an EMBL/GenBank/DDBJ whole genome shotgun (WGS) entry which is preliminary data.</text>
</comment>
<evidence type="ECO:0000256" key="8">
    <source>
        <dbReference type="SAM" id="MobiDB-lite"/>
    </source>
</evidence>
<dbReference type="PANTHER" id="PTHR13184:SF5">
    <property type="entry name" value="METHYLTRANSFERASE-LIKE PROTEIN 17, MITOCHONDRIAL"/>
    <property type="match status" value="1"/>
</dbReference>
<protein>
    <submittedName>
        <fullName evidence="9">Uncharacterized protein</fullName>
    </submittedName>
</protein>
<feature type="compositionally biased region" description="Acidic residues" evidence="8">
    <location>
        <begin position="298"/>
        <end position="324"/>
    </location>
</feature>
<dbReference type="Proteomes" id="UP001595075">
    <property type="component" value="Unassembled WGS sequence"/>
</dbReference>
<keyword evidence="4" id="KW-0408">Iron</keyword>
<comment type="subcellular location">
    <subcellularLocation>
        <location evidence="1">Mitochondrion</location>
    </subcellularLocation>
</comment>
<dbReference type="InterPro" id="IPR015324">
    <property type="entry name" value="Ribosomal_Rsm22-like"/>
</dbReference>
<feature type="region of interest" description="Disordered" evidence="8">
    <location>
        <begin position="297"/>
        <end position="347"/>
    </location>
</feature>
<evidence type="ECO:0000256" key="1">
    <source>
        <dbReference type="ARBA" id="ARBA00004173"/>
    </source>
</evidence>
<evidence type="ECO:0000256" key="5">
    <source>
        <dbReference type="ARBA" id="ARBA00023014"/>
    </source>
</evidence>
<reference evidence="9 10" key="1">
    <citation type="journal article" date="2024" name="Commun. Biol.">
        <title>Comparative genomic analysis of thermophilic fungi reveals convergent evolutionary adaptations and gene losses.</title>
        <authorList>
            <person name="Steindorff A.S."/>
            <person name="Aguilar-Pontes M.V."/>
            <person name="Robinson A.J."/>
            <person name="Andreopoulos B."/>
            <person name="LaButti K."/>
            <person name="Kuo A."/>
            <person name="Mondo S."/>
            <person name="Riley R."/>
            <person name="Otillar R."/>
            <person name="Haridas S."/>
            <person name="Lipzen A."/>
            <person name="Grimwood J."/>
            <person name="Schmutz J."/>
            <person name="Clum A."/>
            <person name="Reid I.D."/>
            <person name="Moisan M.C."/>
            <person name="Butler G."/>
            <person name="Nguyen T.T.M."/>
            <person name="Dewar K."/>
            <person name="Conant G."/>
            <person name="Drula E."/>
            <person name="Henrissat B."/>
            <person name="Hansel C."/>
            <person name="Singer S."/>
            <person name="Hutchinson M.I."/>
            <person name="de Vries R.P."/>
            <person name="Natvig D.O."/>
            <person name="Powell A.J."/>
            <person name="Tsang A."/>
            <person name="Grigoriev I.V."/>
        </authorList>
    </citation>
    <scope>NUCLEOTIDE SEQUENCE [LARGE SCALE GENOMIC DNA]</scope>
    <source>
        <strain evidence="9 10">CBS 494.80</strain>
    </source>
</reference>
<evidence type="ECO:0000256" key="4">
    <source>
        <dbReference type="ARBA" id="ARBA00023004"/>
    </source>
</evidence>